<sequence>MAKLNFLLLAGFAAKLAAAKDVHLDWNVTWVNASPDGYERPVIGINNQWPCPQVDVDLGDRIIVDVYNGLGNQSTGIHWHGFHQYHNGVMDGSSSVTQCPIAPGQRMTYSFDVNQTGTYWYHSHNMGQYPDGFRGAFIVHDPKPPFHYDDEFTITLSDWYHREMADLLHEYQSQENLEAFAGNEPVPNSALINDSTKTKIKVEPNKTYLVHIICVGNWPGHTWVLDGHEMTVVEVDGVYTEPYVTGNKMLRVAPGQRTSVLIHTKPDTSKNFAIWNTMDINMMFIYESRTIPANYNPNVTAWLVYDEAKPLPPPPVLHEFDFADDVEFVPLDREPLLQPVNKQIIIDTFSTEIDGVRRFTINNKTYIPQEVPTLYTANTIGKDLASNPAVYGQVNPFIVNYGDVVEIVVNNHHNNLHPWHLHGHEFQVLQRTPVDGGYFTGAYSPNVSQTPIRRDTIMVQNHGHAVLRFRANNPGVWLLHCHVEWHVEAGLVATIIEAPETFPESQDAPPQSHYDTCAAYPDPTNGNAAGKQGLDLTGANTEIDTDSHGAMYNHKGAASSAPASSAPAAAPAPQQPQTTSSLPAPAASAPQSTQSSPPPAAPAPEPTQAPPPAQPPKSTPTHSRPPHQKPEPQVPEAAAQPQDTAQQPTPQAAPQATVPEAPAQPAQEAAQPPTPQASVPQSEVPAPQVPVPEAPAQPASEAAQQPTPQASVPQPEVPAPLAPAPEAPAQPAQEAAQQPTLQASVPQPEVPAPLAPAPEAPAQPQDTAQQPATEVSEPEQELPAPQAPAPEAPVSQEPAPQPASSAWPEYPDYSAPKPVEAAPEYTEYPAAKPVESVPVYPVPLAPPPHDDPIYVDQHDSNGPWPQPHTDESHAQVGEGADADYAYSKDTKGPWPNPHSDVSHAQIGDGPGGQPIIAHSEDIKGPWPNTHENSGYVQAGGHIIHTHDNGPNDLPQGYEYWQQYEH</sequence>
<proteinExistence type="inferred from homology"/>
<evidence type="ECO:0000256" key="3">
    <source>
        <dbReference type="ARBA" id="ARBA00022729"/>
    </source>
</evidence>
<evidence type="ECO:0000313" key="12">
    <source>
        <dbReference type="EMBL" id="OOQ85641.1"/>
    </source>
</evidence>
<dbReference type="SUPFAM" id="SSF49503">
    <property type="entry name" value="Cupredoxins"/>
    <property type="match status" value="3"/>
</dbReference>
<evidence type="ECO:0000259" key="10">
    <source>
        <dbReference type="Pfam" id="PF07731"/>
    </source>
</evidence>
<feature type="compositionally biased region" description="Low complexity" evidence="7">
    <location>
        <begin position="634"/>
        <end position="686"/>
    </location>
</feature>
<dbReference type="GO" id="GO:0033215">
    <property type="term" value="P:reductive iron assimilation"/>
    <property type="evidence" value="ECO:0007669"/>
    <property type="project" value="TreeGrafter"/>
</dbReference>
<evidence type="ECO:0000256" key="4">
    <source>
        <dbReference type="ARBA" id="ARBA00023002"/>
    </source>
</evidence>
<evidence type="ECO:0000259" key="9">
    <source>
        <dbReference type="Pfam" id="PF00394"/>
    </source>
</evidence>
<dbReference type="CDD" id="cd13899">
    <property type="entry name" value="CuRO_3_Fet3p"/>
    <property type="match status" value="1"/>
</dbReference>
<dbReference type="PANTHER" id="PTHR11709">
    <property type="entry name" value="MULTI-COPPER OXIDASE"/>
    <property type="match status" value="1"/>
</dbReference>
<gene>
    <name evidence="12" type="ORF">PEBR_25562</name>
</gene>
<name>A0A1S9RJW1_PENBI</name>
<feature type="compositionally biased region" description="Low complexity" evidence="7">
    <location>
        <begin position="696"/>
        <end position="714"/>
    </location>
</feature>
<feature type="compositionally biased region" description="Basic and acidic residues" evidence="7">
    <location>
        <begin position="848"/>
        <end position="859"/>
    </location>
</feature>
<feature type="compositionally biased region" description="Pro residues" evidence="7">
    <location>
        <begin position="748"/>
        <end position="761"/>
    </location>
</feature>
<dbReference type="PROSITE" id="PS00079">
    <property type="entry name" value="MULTICOPPER_OXIDASE1"/>
    <property type="match status" value="1"/>
</dbReference>
<feature type="chain" id="PRO_5013091785" evidence="8">
    <location>
        <begin position="20"/>
        <end position="965"/>
    </location>
</feature>
<dbReference type="InterPro" id="IPR033138">
    <property type="entry name" value="Cu_oxidase_CS"/>
</dbReference>
<dbReference type="EMBL" id="LJBN01000167">
    <property type="protein sequence ID" value="OOQ85641.1"/>
    <property type="molecule type" value="Genomic_DNA"/>
</dbReference>
<dbReference type="Pfam" id="PF07731">
    <property type="entry name" value="Cu-oxidase_2"/>
    <property type="match status" value="1"/>
</dbReference>
<comment type="caution">
    <text evidence="12">The sequence shown here is derived from an EMBL/GenBank/DDBJ whole genome shotgun (WGS) entry which is preliminary data.</text>
</comment>
<feature type="compositionally biased region" description="Low complexity" evidence="7">
    <location>
        <begin position="557"/>
        <end position="595"/>
    </location>
</feature>
<dbReference type="AlphaFoldDB" id="A0A1S9RJW1"/>
<dbReference type="GO" id="GO:0010106">
    <property type="term" value="P:cellular response to iron ion starvation"/>
    <property type="evidence" value="ECO:0007669"/>
    <property type="project" value="TreeGrafter"/>
</dbReference>
<feature type="compositionally biased region" description="Low complexity" evidence="7">
    <location>
        <begin position="792"/>
        <end position="809"/>
    </location>
</feature>
<feature type="region of interest" description="Disordered" evidence="7">
    <location>
        <begin position="838"/>
        <end position="955"/>
    </location>
</feature>
<feature type="compositionally biased region" description="Pro residues" evidence="7">
    <location>
        <begin position="715"/>
        <end position="728"/>
    </location>
</feature>
<feature type="region of interest" description="Disordered" evidence="7">
    <location>
        <begin position="502"/>
        <end position="818"/>
    </location>
</feature>
<feature type="domain" description="Plastocyanin-like" evidence="9">
    <location>
        <begin position="151"/>
        <end position="308"/>
    </location>
</feature>
<evidence type="ECO:0000256" key="6">
    <source>
        <dbReference type="ARBA" id="ARBA00023180"/>
    </source>
</evidence>
<dbReference type="GO" id="GO:0005507">
    <property type="term" value="F:copper ion binding"/>
    <property type="evidence" value="ECO:0007669"/>
    <property type="project" value="InterPro"/>
</dbReference>
<accession>A0A1S9RJW1</accession>
<dbReference type="FunFam" id="2.60.40.420:FF:000071">
    <property type="entry name" value="Conidial pigment biosynthesis oxidase Abr1/brown 1"/>
    <property type="match status" value="1"/>
</dbReference>
<dbReference type="InterPro" id="IPR045087">
    <property type="entry name" value="Cu-oxidase_fam"/>
</dbReference>
<keyword evidence="2" id="KW-0479">Metal-binding</keyword>
<dbReference type="PANTHER" id="PTHR11709:SF361">
    <property type="entry name" value="IRON TRANSPORT MULTICOPPER OXIDASE FET3"/>
    <property type="match status" value="1"/>
</dbReference>
<dbReference type="InterPro" id="IPR001117">
    <property type="entry name" value="Cu-oxidase_2nd"/>
</dbReference>
<keyword evidence="5" id="KW-0186">Copper</keyword>
<dbReference type="GO" id="GO:0004322">
    <property type="term" value="F:ferroxidase activity"/>
    <property type="evidence" value="ECO:0007669"/>
    <property type="project" value="TreeGrafter"/>
</dbReference>
<dbReference type="InterPro" id="IPR008972">
    <property type="entry name" value="Cupredoxin"/>
</dbReference>
<dbReference type="InterPro" id="IPR044130">
    <property type="entry name" value="CuRO_2_Fet3-like"/>
</dbReference>
<organism evidence="12 13">
    <name type="scientific">Penicillium brasilianum</name>
    <dbReference type="NCBI Taxonomy" id="104259"/>
    <lineage>
        <taxon>Eukaryota</taxon>
        <taxon>Fungi</taxon>
        <taxon>Dikarya</taxon>
        <taxon>Ascomycota</taxon>
        <taxon>Pezizomycotina</taxon>
        <taxon>Eurotiomycetes</taxon>
        <taxon>Eurotiomycetidae</taxon>
        <taxon>Eurotiales</taxon>
        <taxon>Aspergillaceae</taxon>
        <taxon>Penicillium</taxon>
    </lineage>
</organism>
<feature type="domain" description="Plastocyanin-like" evidence="11">
    <location>
        <begin position="27"/>
        <end position="143"/>
    </location>
</feature>
<keyword evidence="6" id="KW-0325">Glycoprotein</keyword>
<evidence type="ECO:0000313" key="13">
    <source>
        <dbReference type="Proteomes" id="UP000190744"/>
    </source>
</evidence>
<dbReference type="Pfam" id="PF07732">
    <property type="entry name" value="Cu-oxidase_3"/>
    <property type="match status" value="1"/>
</dbReference>
<dbReference type="InterPro" id="IPR002355">
    <property type="entry name" value="Cu_oxidase_Cu_BS"/>
</dbReference>
<feature type="compositionally biased region" description="Pro residues" evidence="7">
    <location>
        <begin position="596"/>
        <end position="618"/>
    </location>
</feature>
<dbReference type="Pfam" id="PF00394">
    <property type="entry name" value="Cu-oxidase"/>
    <property type="match status" value="1"/>
</dbReference>
<dbReference type="PRINTS" id="PR01217">
    <property type="entry name" value="PRICHEXTENSN"/>
</dbReference>
<feature type="compositionally biased region" description="Low complexity" evidence="7">
    <location>
        <begin position="729"/>
        <end position="747"/>
    </location>
</feature>
<feature type="signal peptide" evidence="8">
    <location>
        <begin position="1"/>
        <end position="19"/>
    </location>
</feature>
<evidence type="ECO:0000256" key="2">
    <source>
        <dbReference type="ARBA" id="ARBA00022723"/>
    </source>
</evidence>
<dbReference type="InterPro" id="IPR011706">
    <property type="entry name" value="Cu-oxidase_C"/>
</dbReference>
<dbReference type="GO" id="GO:0033573">
    <property type="term" value="C:high-affinity iron permease complex"/>
    <property type="evidence" value="ECO:0007669"/>
    <property type="project" value="TreeGrafter"/>
</dbReference>
<evidence type="ECO:0000256" key="5">
    <source>
        <dbReference type="ARBA" id="ARBA00023008"/>
    </source>
</evidence>
<feature type="domain" description="Plastocyanin-like" evidence="10">
    <location>
        <begin position="367"/>
        <end position="499"/>
    </location>
</feature>
<feature type="compositionally biased region" description="Low complexity" evidence="7">
    <location>
        <begin position="762"/>
        <end position="772"/>
    </location>
</feature>
<keyword evidence="3 8" id="KW-0732">Signal</keyword>
<dbReference type="FunFam" id="2.60.40.420:FF:000022">
    <property type="entry name" value="FET5p Multicopper oxidase"/>
    <property type="match status" value="1"/>
</dbReference>
<dbReference type="CDD" id="cd13877">
    <property type="entry name" value="CuRO_2_Fet3p_like"/>
    <property type="match status" value="1"/>
</dbReference>
<evidence type="ECO:0000256" key="1">
    <source>
        <dbReference type="ARBA" id="ARBA00010609"/>
    </source>
</evidence>
<keyword evidence="4" id="KW-0560">Oxidoreductase</keyword>
<evidence type="ECO:0000256" key="7">
    <source>
        <dbReference type="SAM" id="MobiDB-lite"/>
    </source>
</evidence>
<comment type="similarity">
    <text evidence="1">Belongs to the multicopper oxidase family.</text>
</comment>
<evidence type="ECO:0000256" key="8">
    <source>
        <dbReference type="SAM" id="SignalP"/>
    </source>
</evidence>
<dbReference type="Gene3D" id="2.60.40.420">
    <property type="entry name" value="Cupredoxins - blue copper proteins"/>
    <property type="match status" value="3"/>
</dbReference>
<dbReference type="InterPro" id="IPR011707">
    <property type="entry name" value="Cu-oxidase-like_N"/>
</dbReference>
<evidence type="ECO:0000259" key="11">
    <source>
        <dbReference type="Pfam" id="PF07732"/>
    </source>
</evidence>
<reference evidence="13" key="1">
    <citation type="submission" date="2015-09" db="EMBL/GenBank/DDBJ databases">
        <authorList>
            <person name="Fill T.P."/>
            <person name="Baretta J.F."/>
            <person name="de Almeida L.G."/>
            <person name="Rocha M."/>
            <person name="de Souza D.H."/>
            <person name="Malavazi I."/>
            <person name="Cerdeira L.T."/>
            <person name="Hong H."/>
            <person name="Samborskyy M."/>
            <person name="de Vasconcelos A.T."/>
            <person name="Leadlay P."/>
            <person name="Rodrigues-Filho E."/>
        </authorList>
    </citation>
    <scope>NUCLEOTIDE SEQUENCE [LARGE SCALE GENOMIC DNA]</scope>
    <source>
        <strain evidence="13">LaBioMMi 136</strain>
    </source>
</reference>
<dbReference type="PROSITE" id="PS00080">
    <property type="entry name" value="MULTICOPPER_OXIDASE2"/>
    <property type="match status" value="1"/>
</dbReference>
<protein>
    <submittedName>
        <fullName evidence="12">Conidial pigment biosynthesis oxidase Abr1/brown 1</fullName>
    </submittedName>
</protein>
<dbReference type="Proteomes" id="UP000190744">
    <property type="component" value="Unassembled WGS sequence"/>
</dbReference>